<dbReference type="RefSeq" id="WP_068217122.1">
    <property type="nucleotide sequence ID" value="NZ_CP139724.1"/>
</dbReference>
<dbReference type="PANTHER" id="PTHR47307">
    <property type="entry name" value="GLUTATHIONE-REGULATED POTASSIUM-EFFLUX SYSTEM ANCILLARY PROTEIN KEFG"/>
    <property type="match status" value="1"/>
</dbReference>
<accession>A0A150XH88</accession>
<dbReference type="SUPFAM" id="SSF52218">
    <property type="entry name" value="Flavoproteins"/>
    <property type="match status" value="1"/>
</dbReference>
<dbReference type="AlphaFoldDB" id="A0A150XH88"/>
<organism evidence="3 4">
    <name type="scientific">Roseivirga spongicola</name>
    <dbReference type="NCBI Taxonomy" id="333140"/>
    <lineage>
        <taxon>Bacteria</taxon>
        <taxon>Pseudomonadati</taxon>
        <taxon>Bacteroidota</taxon>
        <taxon>Cytophagia</taxon>
        <taxon>Cytophagales</taxon>
        <taxon>Roseivirgaceae</taxon>
        <taxon>Roseivirga</taxon>
    </lineage>
</organism>
<evidence type="ECO:0000256" key="1">
    <source>
        <dbReference type="ARBA" id="ARBA00023002"/>
    </source>
</evidence>
<dbReference type="PANTHER" id="PTHR47307:SF1">
    <property type="entry name" value="GLUTATHIONE-REGULATED POTASSIUM-EFFLUX SYSTEM ANCILLARY PROTEIN KEFG"/>
    <property type="match status" value="1"/>
</dbReference>
<evidence type="ECO:0000313" key="3">
    <source>
        <dbReference type="EMBL" id="KYG78068.1"/>
    </source>
</evidence>
<evidence type="ECO:0000313" key="4">
    <source>
        <dbReference type="Proteomes" id="UP000075606"/>
    </source>
</evidence>
<feature type="domain" description="Flavodoxin-like fold" evidence="2">
    <location>
        <begin position="3"/>
        <end position="169"/>
    </location>
</feature>
<dbReference type="GO" id="GO:0009055">
    <property type="term" value="F:electron transfer activity"/>
    <property type="evidence" value="ECO:0007669"/>
    <property type="project" value="TreeGrafter"/>
</dbReference>
<dbReference type="InterPro" id="IPR003680">
    <property type="entry name" value="Flavodoxin_fold"/>
</dbReference>
<gene>
    <name evidence="3" type="ORF">AWW68_04675</name>
</gene>
<sequence>MARVLILFAHPKFERSRINKALISSIDQTSDVTIHDLYEKYPDFNIDIDKEKKLLEEHDVVVWHHPFYWYSCPPLLKQWIDLVLEYNWAYGPKGNALLGKRAISVITTGGKEEVYCREGKNNYSINEFLRPFEQTATLCGMFYLPPFTVTGTYTLTDDEVENYAQQYKAAIKLLCEEEDFHALNQADFLNNIPQLKTAIS</sequence>
<dbReference type="InterPro" id="IPR029039">
    <property type="entry name" value="Flavoprotein-like_sf"/>
</dbReference>
<dbReference type="Gene3D" id="3.40.50.360">
    <property type="match status" value="1"/>
</dbReference>
<dbReference type="STRING" id="333140.AWW68_04675"/>
<keyword evidence="1" id="KW-0560">Oxidoreductase</keyword>
<proteinExistence type="predicted"/>
<reference evidence="3 4" key="1">
    <citation type="submission" date="2016-01" db="EMBL/GenBank/DDBJ databases">
        <title>Genome sequencing of Roseivirga spongicola UST030701-084.</title>
        <authorList>
            <person name="Selvaratnam C."/>
            <person name="Thevarajoo S."/>
            <person name="Goh K.M."/>
            <person name="Ee R."/>
            <person name="Chan K.-G."/>
            <person name="Chong C.S."/>
        </authorList>
    </citation>
    <scope>NUCLEOTIDE SEQUENCE [LARGE SCALE GENOMIC DNA]</scope>
    <source>
        <strain evidence="3 4">UST030701-084</strain>
    </source>
</reference>
<dbReference type="GO" id="GO:0003955">
    <property type="term" value="F:NAD(P)H dehydrogenase (quinone) activity"/>
    <property type="evidence" value="ECO:0007669"/>
    <property type="project" value="TreeGrafter"/>
</dbReference>
<comment type="caution">
    <text evidence="3">The sequence shown here is derived from an EMBL/GenBank/DDBJ whole genome shotgun (WGS) entry which is preliminary data.</text>
</comment>
<dbReference type="OrthoDB" id="652200at2"/>
<dbReference type="InterPro" id="IPR046980">
    <property type="entry name" value="KefG/KefF"/>
</dbReference>
<evidence type="ECO:0000259" key="2">
    <source>
        <dbReference type="Pfam" id="PF02525"/>
    </source>
</evidence>
<name>A0A150XH88_9BACT</name>
<dbReference type="GO" id="GO:0010181">
    <property type="term" value="F:FMN binding"/>
    <property type="evidence" value="ECO:0007669"/>
    <property type="project" value="TreeGrafter"/>
</dbReference>
<protein>
    <submittedName>
        <fullName evidence="3">NAD(P)H oxidoreductase</fullName>
    </submittedName>
</protein>
<dbReference type="EMBL" id="LRPC01000001">
    <property type="protein sequence ID" value="KYG78068.1"/>
    <property type="molecule type" value="Genomic_DNA"/>
</dbReference>
<keyword evidence="4" id="KW-1185">Reference proteome</keyword>
<dbReference type="Pfam" id="PF02525">
    <property type="entry name" value="Flavodoxin_2"/>
    <property type="match status" value="1"/>
</dbReference>
<dbReference type="Proteomes" id="UP000075606">
    <property type="component" value="Unassembled WGS sequence"/>
</dbReference>